<dbReference type="Proteomes" id="UP001221757">
    <property type="component" value="Unassembled WGS sequence"/>
</dbReference>
<feature type="compositionally biased region" description="Gly residues" evidence="1">
    <location>
        <begin position="119"/>
        <end position="129"/>
    </location>
</feature>
<reference evidence="2" key="1">
    <citation type="submission" date="2023-03" db="EMBL/GenBank/DDBJ databases">
        <title>Massive genome expansion in bonnet fungi (Mycena s.s.) driven by repeated elements and novel gene families across ecological guilds.</title>
        <authorList>
            <consortium name="Lawrence Berkeley National Laboratory"/>
            <person name="Harder C.B."/>
            <person name="Miyauchi S."/>
            <person name="Viragh M."/>
            <person name="Kuo A."/>
            <person name="Thoen E."/>
            <person name="Andreopoulos B."/>
            <person name="Lu D."/>
            <person name="Skrede I."/>
            <person name="Drula E."/>
            <person name="Henrissat B."/>
            <person name="Morin E."/>
            <person name="Kohler A."/>
            <person name="Barry K."/>
            <person name="LaButti K."/>
            <person name="Morin E."/>
            <person name="Salamov A."/>
            <person name="Lipzen A."/>
            <person name="Mereny Z."/>
            <person name="Hegedus B."/>
            <person name="Baldrian P."/>
            <person name="Stursova M."/>
            <person name="Weitz H."/>
            <person name="Taylor A."/>
            <person name="Grigoriev I.V."/>
            <person name="Nagy L.G."/>
            <person name="Martin F."/>
            <person name="Kauserud H."/>
        </authorList>
    </citation>
    <scope>NUCLEOTIDE SEQUENCE</scope>
    <source>
        <strain evidence="2">CBHHK067</strain>
    </source>
</reference>
<sequence>MRISTGAIFIPHAVALGHPGVDEPLSGAGALKPADDVLGVRAVARVEPAHIGARGHAQSYDRAGLRIDVRVPPNRAEYEFACQVRGTASVGRRGLWNTSGRGCHSVDRSSDGGRSSSVDGGGNGSSRSG</sequence>
<proteinExistence type="predicted"/>
<gene>
    <name evidence="2" type="ORF">B0H17DRAFT_1037440</name>
</gene>
<feature type="region of interest" description="Disordered" evidence="1">
    <location>
        <begin position="92"/>
        <end position="129"/>
    </location>
</feature>
<comment type="caution">
    <text evidence="2">The sequence shown here is derived from an EMBL/GenBank/DDBJ whole genome shotgun (WGS) entry which is preliminary data.</text>
</comment>
<dbReference type="AlphaFoldDB" id="A0AAD7M832"/>
<evidence type="ECO:0000256" key="1">
    <source>
        <dbReference type="SAM" id="MobiDB-lite"/>
    </source>
</evidence>
<keyword evidence="3" id="KW-1185">Reference proteome</keyword>
<dbReference type="EMBL" id="JARKIE010000008">
    <property type="protein sequence ID" value="KAJ7705255.1"/>
    <property type="molecule type" value="Genomic_DNA"/>
</dbReference>
<name>A0AAD7M832_MYCRO</name>
<protein>
    <submittedName>
        <fullName evidence="2">Uncharacterized protein</fullName>
    </submittedName>
</protein>
<accession>A0AAD7M832</accession>
<evidence type="ECO:0000313" key="2">
    <source>
        <dbReference type="EMBL" id="KAJ7705255.1"/>
    </source>
</evidence>
<organism evidence="2 3">
    <name type="scientific">Mycena rosella</name>
    <name type="common">Pink bonnet</name>
    <name type="synonym">Agaricus rosellus</name>
    <dbReference type="NCBI Taxonomy" id="1033263"/>
    <lineage>
        <taxon>Eukaryota</taxon>
        <taxon>Fungi</taxon>
        <taxon>Dikarya</taxon>
        <taxon>Basidiomycota</taxon>
        <taxon>Agaricomycotina</taxon>
        <taxon>Agaricomycetes</taxon>
        <taxon>Agaricomycetidae</taxon>
        <taxon>Agaricales</taxon>
        <taxon>Marasmiineae</taxon>
        <taxon>Mycenaceae</taxon>
        <taxon>Mycena</taxon>
    </lineage>
</organism>
<feature type="non-terminal residue" evidence="2">
    <location>
        <position position="129"/>
    </location>
</feature>
<evidence type="ECO:0000313" key="3">
    <source>
        <dbReference type="Proteomes" id="UP001221757"/>
    </source>
</evidence>